<evidence type="ECO:0000313" key="3">
    <source>
        <dbReference type="Proteomes" id="UP000184782"/>
    </source>
</evidence>
<dbReference type="PANTHER" id="PTHR33594:SF1">
    <property type="entry name" value="HD_PDEASE DOMAIN-CONTAINING PROTEIN"/>
    <property type="match status" value="1"/>
</dbReference>
<dbReference type="SMART" id="SM00471">
    <property type="entry name" value="HDc"/>
    <property type="match status" value="1"/>
</dbReference>
<dbReference type="SUPFAM" id="SSF109604">
    <property type="entry name" value="HD-domain/PDEase-like"/>
    <property type="match status" value="1"/>
</dbReference>
<keyword evidence="3" id="KW-1185">Reference proteome</keyword>
<dbReference type="Gene3D" id="1.20.58.1910">
    <property type="match status" value="1"/>
</dbReference>
<reference evidence="3" key="1">
    <citation type="submission" date="2016-12" db="EMBL/GenBank/DDBJ databases">
        <authorList>
            <person name="Varghese N."/>
            <person name="Submissions S."/>
        </authorList>
    </citation>
    <scope>NUCLEOTIDE SEQUENCE [LARGE SCALE GENOMIC DNA]</scope>
    <source>
        <strain evidence="3">DSM 16779</strain>
    </source>
</reference>
<evidence type="ECO:0000313" key="2">
    <source>
        <dbReference type="EMBL" id="SIO28181.1"/>
    </source>
</evidence>
<gene>
    <name evidence="2" type="ORF">SAMN05421769_3115</name>
</gene>
<sequence length="244" mass="28402">MKIPLLWRGGENSKEFLTGWFKNKLYQNSNMSNIIQNTIQFVKEKLEGAEAGHDWFHIERVWKLSKKIAQTEDCNLEVVELSALLHDIADPKFHNGDETLALKISREFLESQNVEEKIIQQVLFVIQNISFKNRGEAPKDLPIELKVVQDADRIDAIGAIGVARTFNFGGFKNNLMYHPDIQPKLNMSKEEYKKSNGTTINHFYEKLLLLKDLMNTNEGKKIAEERHQFMLTFLDQFMKEWNVD</sequence>
<dbReference type="Pfam" id="PF01966">
    <property type="entry name" value="HD"/>
    <property type="match status" value="1"/>
</dbReference>
<feature type="domain" description="HD" evidence="1">
    <location>
        <begin position="54"/>
        <end position="157"/>
    </location>
</feature>
<protein>
    <recommendedName>
        <fullName evidence="1">HD domain-containing protein</fullName>
    </recommendedName>
</protein>
<dbReference type="STRING" id="59733.SAMN05421769_3115"/>
<dbReference type="Gene3D" id="1.10.472.50">
    <property type="entry name" value="HD-domain/PDEase-like"/>
    <property type="match status" value="1"/>
</dbReference>
<dbReference type="PROSITE" id="PS51831">
    <property type="entry name" value="HD"/>
    <property type="match status" value="1"/>
</dbReference>
<dbReference type="InterPro" id="IPR003607">
    <property type="entry name" value="HD/PDEase_dom"/>
</dbReference>
<organism evidence="2 3">
    <name type="scientific">Chryseobacterium scophthalmum</name>
    <dbReference type="NCBI Taxonomy" id="59733"/>
    <lineage>
        <taxon>Bacteria</taxon>
        <taxon>Pseudomonadati</taxon>
        <taxon>Bacteroidota</taxon>
        <taxon>Flavobacteriia</taxon>
        <taxon>Flavobacteriales</taxon>
        <taxon>Weeksellaceae</taxon>
        <taxon>Chryseobacterium group</taxon>
        <taxon>Chryseobacterium</taxon>
    </lineage>
</organism>
<dbReference type="EMBL" id="FSRQ01000003">
    <property type="protein sequence ID" value="SIO28181.1"/>
    <property type="molecule type" value="Genomic_DNA"/>
</dbReference>
<dbReference type="CDD" id="cd00077">
    <property type="entry name" value="HDc"/>
    <property type="match status" value="1"/>
</dbReference>
<dbReference type="InterPro" id="IPR006674">
    <property type="entry name" value="HD_domain"/>
</dbReference>
<evidence type="ECO:0000259" key="1">
    <source>
        <dbReference type="PROSITE" id="PS51831"/>
    </source>
</evidence>
<name>A0A1N6I835_9FLAO</name>
<dbReference type="AlphaFoldDB" id="A0A1N6I835"/>
<proteinExistence type="predicted"/>
<accession>A0A1N6I835</accession>
<dbReference type="PANTHER" id="PTHR33594">
    <property type="entry name" value="SUPERFAMILY HYDROLASE, PUTATIVE (AFU_ORTHOLOGUE AFUA_1G03035)-RELATED"/>
    <property type="match status" value="1"/>
</dbReference>
<dbReference type="Proteomes" id="UP000184782">
    <property type="component" value="Unassembled WGS sequence"/>
</dbReference>